<gene>
    <name evidence="2" type="ORF">RFI_35850</name>
</gene>
<proteinExistence type="predicted"/>
<organism evidence="2 3">
    <name type="scientific">Reticulomyxa filosa</name>
    <dbReference type="NCBI Taxonomy" id="46433"/>
    <lineage>
        <taxon>Eukaryota</taxon>
        <taxon>Sar</taxon>
        <taxon>Rhizaria</taxon>
        <taxon>Retaria</taxon>
        <taxon>Foraminifera</taxon>
        <taxon>Monothalamids</taxon>
        <taxon>Reticulomyxidae</taxon>
        <taxon>Reticulomyxa</taxon>
    </lineage>
</organism>
<name>X6LLI3_RETFI</name>
<feature type="transmembrane region" description="Helical" evidence="1">
    <location>
        <begin position="142"/>
        <end position="161"/>
    </location>
</feature>
<keyword evidence="1" id="KW-0472">Membrane</keyword>
<protein>
    <submittedName>
        <fullName evidence="2">Uncharacterized protein</fullName>
    </submittedName>
</protein>
<evidence type="ECO:0000256" key="1">
    <source>
        <dbReference type="SAM" id="Phobius"/>
    </source>
</evidence>
<comment type="caution">
    <text evidence="2">The sequence shown here is derived from an EMBL/GenBank/DDBJ whole genome shotgun (WGS) entry which is preliminary data.</text>
</comment>
<accession>X6LLI3</accession>
<keyword evidence="1" id="KW-0812">Transmembrane</keyword>
<feature type="transmembrane region" description="Helical" evidence="1">
    <location>
        <begin position="176"/>
        <end position="200"/>
    </location>
</feature>
<feature type="transmembrane region" description="Helical" evidence="1">
    <location>
        <begin position="116"/>
        <end position="135"/>
    </location>
</feature>
<evidence type="ECO:0000313" key="3">
    <source>
        <dbReference type="Proteomes" id="UP000023152"/>
    </source>
</evidence>
<dbReference type="Proteomes" id="UP000023152">
    <property type="component" value="Unassembled WGS sequence"/>
</dbReference>
<feature type="transmembrane region" description="Helical" evidence="1">
    <location>
        <begin position="20"/>
        <end position="40"/>
    </location>
</feature>
<feature type="transmembrane region" description="Helical" evidence="1">
    <location>
        <begin position="71"/>
        <end position="89"/>
    </location>
</feature>
<reference evidence="2 3" key="1">
    <citation type="journal article" date="2013" name="Curr. Biol.">
        <title>The Genome of the Foraminiferan Reticulomyxa filosa.</title>
        <authorList>
            <person name="Glockner G."/>
            <person name="Hulsmann N."/>
            <person name="Schleicher M."/>
            <person name="Noegel A.A."/>
            <person name="Eichinger L."/>
            <person name="Gallinger C."/>
            <person name="Pawlowski J."/>
            <person name="Sierra R."/>
            <person name="Euteneuer U."/>
            <person name="Pillet L."/>
            <person name="Moustafa A."/>
            <person name="Platzer M."/>
            <person name="Groth M."/>
            <person name="Szafranski K."/>
            <person name="Schliwa M."/>
        </authorList>
    </citation>
    <scope>NUCLEOTIDE SEQUENCE [LARGE SCALE GENOMIC DNA]</scope>
</reference>
<keyword evidence="1" id="KW-1133">Transmembrane helix</keyword>
<feature type="transmembrane region" description="Helical" evidence="1">
    <location>
        <begin position="94"/>
        <end position="110"/>
    </location>
</feature>
<dbReference type="EMBL" id="ASPP01037881">
    <property type="protein sequence ID" value="ETO01590.1"/>
    <property type="molecule type" value="Genomic_DNA"/>
</dbReference>
<dbReference type="AlphaFoldDB" id="X6LLI3"/>
<keyword evidence="3" id="KW-1185">Reference proteome</keyword>
<sequence length="204" mass="24314">MQKKKKKKNKATMKRDREYFPVSGNGLGFILEVLVLWPAIGMICSYCLEWQGGYWSQIARTRHDDFTLRTIQSWMSIFICIWIMSPFIFKRNMIYFSALTVCIVMGHLIQEMKKAMLSNALTTLIFVASACFITLCLNTLHLLYPFVYFGTILPIPFRYVTRHLEYLPDYYLSPTYMWLLCKTLFYMLTFFFFFFLKFYLHGII</sequence>
<evidence type="ECO:0000313" key="2">
    <source>
        <dbReference type="EMBL" id="ETO01590.1"/>
    </source>
</evidence>